<organism evidence="3 4">
    <name type="scientific">Apodospora peruviana</name>
    <dbReference type="NCBI Taxonomy" id="516989"/>
    <lineage>
        <taxon>Eukaryota</taxon>
        <taxon>Fungi</taxon>
        <taxon>Dikarya</taxon>
        <taxon>Ascomycota</taxon>
        <taxon>Pezizomycotina</taxon>
        <taxon>Sordariomycetes</taxon>
        <taxon>Sordariomycetidae</taxon>
        <taxon>Sordariales</taxon>
        <taxon>Lasiosphaeriaceae</taxon>
        <taxon>Apodospora</taxon>
    </lineage>
</organism>
<reference evidence="3" key="1">
    <citation type="journal article" date="2023" name="Mol. Phylogenet. Evol.">
        <title>Genome-scale phylogeny and comparative genomics of the fungal order Sordariales.</title>
        <authorList>
            <person name="Hensen N."/>
            <person name="Bonometti L."/>
            <person name="Westerberg I."/>
            <person name="Brannstrom I.O."/>
            <person name="Guillou S."/>
            <person name="Cros-Aarteil S."/>
            <person name="Calhoun S."/>
            <person name="Haridas S."/>
            <person name="Kuo A."/>
            <person name="Mondo S."/>
            <person name="Pangilinan J."/>
            <person name="Riley R."/>
            <person name="LaButti K."/>
            <person name="Andreopoulos B."/>
            <person name="Lipzen A."/>
            <person name="Chen C."/>
            <person name="Yan M."/>
            <person name="Daum C."/>
            <person name="Ng V."/>
            <person name="Clum A."/>
            <person name="Steindorff A."/>
            <person name="Ohm R.A."/>
            <person name="Martin F."/>
            <person name="Silar P."/>
            <person name="Natvig D.O."/>
            <person name="Lalanne C."/>
            <person name="Gautier V."/>
            <person name="Ament-Velasquez S.L."/>
            <person name="Kruys A."/>
            <person name="Hutchinson M.I."/>
            <person name="Powell A.J."/>
            <person name="Barry K."/>
            <person name="Miller A.N."/>
            <person name="Grigoriev I.V."/>
            <person name="Debuchy R."/>
            <person name="Gladieux P."/>
            <person name="Hiltunen Thoren M."/>
            <person name="Johannesson H."/>
        </authorList>
    </citation>
    <scope>NUCLEOTIDE SEQUENCE</scope>
    <source>
        <strain evidence="3">CBS 118394</strain>
    </source>
</reference>
<name>A0AAE0HTE0_9PEZI</name>
<proteinExistence type="predicted"/>
<feature type="compositionally biased region" description="Basic and acidic residues" evidence="1">
    <location>
        <begin position="120"/>
        <end position="134"/>
    </location>
</feature>
<reference evidence="3" key="2">
    <citation type="submission" date="2023-06" db="EMBL/GenBank/DDBJ databases">
        <authorList>
            <consortium name="Lawrence Berkeley National Laboratory"/>
            <person name="Haridas S."/>
            <person name="Hensen N."/>
            <person name="Bonometti L."/>
            <person name="Westerberg I."/>
            <person name="Brannstrom I.O."/>
            <person name="Guillou S."/>
            <person name="Cros-Aarteil S."/>
            <person name="Calhoun S."/>
            <person name="Kuo A."/>
            <person name="Mondo S."/>
            <person name="Pangilinan J."/>
            <person name="Riley R."/>
            <person name="Labutti K."/>
            <person name="Andreopoulos B."/>
            <person name="Lipzen A."/>
            <person name="Chen C."/>
            <person name="Yanf M."/>
            <person name="Daum C."/>
            <person name="Ng V."/>
            <person name="Clum A."/>
            <person name="Steindorff A."/>
            <person name="Ohm R."/>
            <person name="Martin F."/>
            <person name="Silar P."/>
            <person name="Natvig D."/>
            <person name="Lalanne C."/>
            <person name="Gautier V."/>
            <person name="Ament-Velasquez S.L."/>
            <person name="Kruys A."/>
            <person name="Hutchinson M.I."/>
            <person name="Powell A.J."/>
            <person name="Barry K."/>
            <person name="Miller A.N."/>
            <person name="Grigoriev I.V."/>
            <person name="Debuchy R."/>
            <person name="Gladieux P."/>
            <person name="Thoren M.H."/>
            <person name="Johannesson H."/>
        </authorList>
    </citation>
    <scope>NUCLEOTIDE SEQUENCE</scope>
    <source>
        <strain evidence="3">CBS 118394</strain>
    </source>
</reference>
<dbReference type="AlphaFoldDB" id="A0AAE0HTE0"/>
<sequence>MDDSLQKYPVSDRVKTNILDGELWKDCSQDQKQEKYDLNAYFEYYLSRTQRFSRDGGIHISINSHSDILKVARAILRDLTRRTIVSNILCARNFDHEGLIMPNDDKADLDRTTTDLCDHKEEDLTKPANDDKADGTVTTDTSTDKQRDPSPKDDAANATVDLCAGLLLMCEFGVTKFGFRGSNPLPWSDQQTLRQATTQYFSKEKALQPENPRLSRLFTARNLVSIGGMKVRWTSNLVDHLLLSDDDQTVFIFYHVGFLRHHTGLNDPVFPEGLAEETLRTLTLLFPQSGDRHAARRWLSKQMLTEVLDPAILQCGTPRAHDRRFEKFAFWHDRLVMLKQAFDESSPRGLRQWWNDRRNSVQWYNFWVAIMVFATALFIGLVQVVEGALQVYLSWKALQQQ</sequence>
<keyword evidence="4" id="KW-1185">Reference proteome</keyword>
<keyword evidence="2" id="KW-0472">Membrane</keyword>
<evidence type="ECO:0000313" key="3">
    <source>
        <dbReference type="EMBL" id="KAK3312519.1"/>
    </source>
</evidence>
<feature type="compositionally biased region" description="Basic and acidic residues" evidence="1">
    <location>
        <begin position="142"/>
        <end position="155"/>
    </location>
</feature>
<feature type="transmembrane region" description="Helical" evidence="2">
    <location>
        <begin position="364"/>
        <end position="385"/>
    </location>
</feature>
<gene>
    <name evidence="3" type="ORF">B0H66DRAFT_570804</name>
</gene>
<evidence type="ECO:0000256" key="1">
    <source>
        <dbReference type="SAM" id="MobiDB-lite"/>
    </source>
</evidence>
<protein>
    <submittedName>
        <fullName evidence="3">Uncharacterized protein</fullName>
    </submittedName>
</protein>
<comment type="caution">
    <text evidence="3">The sequence shown here is derived from an EMBL/GenBank/DDBJ whole genome shotgun (WGS) entry which is preliminary data.</text>
</comment>
<accession>A0AAE0HTE0</accession>
<evidence type="ECO:0000313" key="4">
    <source>
        <dbReference type="Proteomes" id="UP001283341"/>
    </source>
</evidence>
<feature type="region of interest" description="Disordered" evidence="1">
    <location>
        <begin position="120"/>
        <end position="155"/>
    </location>
</feature>
<dbReference type="Proteomes" id="UP001283341">
    <property type="component" value="Unassembled WGS sequence"/>
</dbReference>
<keyword evidence="2" id="KW-0812">Transmembrane</keyword>
<dbReference type="EMBL" id="JAUEDM010000009">
    <property type="protein sequence ID" value="KAK3312519.1"/>
    <property type="molecule type" value="Genomic_DNA"/>
</dbReference>
<keyword evidence="2" id="KW-1133">Transmembrane helix</keyword>
<evidence type="ECO:0000256" key="2">
    <source>
        <dbReference type="SAM" id="Phobius"/>
    </source>
</evidence>